<evidence type="ECO:0000256" key="2">
    <source>
        <dbReference type="SAM" id="MobiDB-lite"/>
    </source>
</evidence>
<evidence type="ECO:0000259" key="3">
    <source>
        <dbReference type="Pfam" id="PF25023"/>
    </source>
</evidence>
<evidence type="ECO:0000313" key="4">
    <source>
        <dbReference type="EMBL" id="PHQ53444.1"/>
    </source>
</evidence>
<dbReference type="Pfam" id="PF25023">
    <property type="entry name" value="TEN_YD-shell"/>
    <property type="match status" value="1"/>
</dbReference>
<dbReference type="InterPro" id="IPR050708">
    <property type="entry name" value="T6SS_VgrG/RHS"/>
</dbReference>
<dbReference type="Gene3D" id="2.180.10.10">
    <property type="entry name" value="RHS repeat-associated core"/>
    <property type="match status" value="1"/>
</dbReference>
<dbReference type="PANTHER" id="PTHR32305:SF15">
    <property type="entry name" value="PROTEIN RHSA-RELATED"/>
    <property type="match status" value="1"/>
</dbReference>
<evidence type="ECO:0000256" key="1">
    <source>
        <dbReference type="ARBA" id="ARBA00022737"/>
    </source>
</evidence>
<name>A0A2G1XQC9_STRCJ</name>
<dbReference type="InterPro" id="IPR022385">
    <property type="entry name" value="Rhs_assc_core"/>
</dbReference>
<dbReference type="Proteomes" id="UP000222531">
    <property type="component" value="Unassembled WGS sequence"/>
</dbReference>
<dbReference type="AlphaFoldDB" id="A0A2G1XQC9"/>
<dbReference type="InterPro" id="IPR056823">
    <property type="entry name" value="TEN-like_YD-shell"/>
</dbReference>
<comment type="caution">
    <text evidence="4">The sequence shown here is derived from an EMBL/GenBank/DDBJ whole genome shotgun (WGS) entry which is preliminary data.</text>
</comment>
<dbReference type="EMBL" id="NHZO01000012">
    <property type="protein sequence ID" value="PHQ53444.1"/>
    <property type="molecule type" value="Genomic_DNA"/>
</dbReference>
<feature type="region of interest" description="Disordered" evidence="2">
    <location>
        <begin position="480"/>
        <end position="543"/>
    </location>
</feature>
<proteinExistence type="predicted"/>
<feature type="region of interest" description="Disordered" evidence="2">
    <location>
        <begin position="559"/>
        <end position="593"/>
    </location>
</feature>
<organism evidence="4 5">
    <name type="scientific">Streptomyces cinnamoneus</name>
    <name type="common">Streptoverticillium cinnamoneum</name>
    <dbReference type="NCBI Taxonomy" id="53446"/>
    <lineage>
        <taxon>Bacteria</taxon>
        <taxon>Bacillati</taxon>
        <taxon>Actinomycetota</taxon>
        <taxon>Actinomycetes</taxon>
        <taxon>Kitasatosporales</taxon>
        <taxon>Streptomycetaceae</taxon>
        <taxon>Streptomyces</taxon>
        <taxon>Streptomyces cinnamoneus group</taxon>
    </lineage>
</organism>
<dbReference type="PANTHER" id="PTHR32305">
    <property type="match status" value="1"/>
</dbReference>
<accession>A0A2G1XQC9</accession>
<dbReference type="OrthoDB" id="4981820at2"/>
<keyword evidence="5" id="KW-1185">Reference proteome</keyword>
<dbReference type="RefSeq" id="WP_099197351.1">
    <property type="nucleotide sequence ID" value="NZ_NHZO01000012.1"/>
</dbReference>
<keyword evidence="1" id="KW-0677">Repeat</keyword>
<sequence length="769" mass="82247">MTSRTDKSGTSTYGYDAAGRLNRTEDAVTGGQTTTAYDAAGRVLQEQYATKPAGSTDWQLGAKRGYGYDQLGRLTESKVTSADGTAQVMSNTYDYDLNNRLTKKTTSGISGAGTEAYAYDKSGRMTSWTSDGKTTTYAWDDAGNRVKAGDVPATFDEANRLLTDGAGRYGYTPRGTLSSVDTGSGKRSLTHDAFERRIADGDTRFTYDSLDRVSRNGDTAFTYDGGSNNLVSDGSSTYSRSPGGALLGSTDGTTRQRAVTDQHTDVVAGLSPDGTKVVGSTAYDPFGSVRAKSGSRSSLGFQSGWTDPSSGDVNMAARWYQPGTGRFASRDTWQLDASPSVQANRFVYGNASPLNGTDPSGHCFWDACAAELIAGAAAYGAYTTCVQYCGGLTSSLSDAVDWTRDRWNDWASDDTDSGTNEWTFELGGRIVGSIVRDYSIVRGIWRSVRSIPRSWDVDEDEGGWGGGGYDGGCIRCDGGSGGPVGTPLRNPRGTRKRHVQPPRPPRPKIDQNPNNGKNPKPAPKRPAPKPDWDPGGGWKPGDVVNTVITAANILDLFNGDSYDPDREPGAAPRSAPGADPSRGGRLNGDQDDDDVDCTKLLEMDTVSKGMSGPVCFRAPSGATAAQIEELKDHIAAINAIPGYWSPKGRVSPPKEFVGNKTLSAVATEYLVNHKKELKGTPYEYRTGQAAGHLPDTTWSGKEKPYCWHQQDGRVNSTVGSYANKYPVGYKPTGFYYAGVRNDPSTYTTEYESGSVSVGSYGLCSISRLP</sequence>
<dbReference type="NCBIfam" id="TIGR03696">
    <property type="entry name" value="Rhs_assc_core"/>
    <property type="match status" value="1"/>
</dbReference>
<reference evidence="4 5" key="1">
    <citation type="journal article" date="2017" name="Biochemistry">
        <title>Identification of the Biosynthetic Pathway for the Antibiotic Bicyclomycin.</title>
        <authorList>
            <person name="Patteson J."/>
            <person name="Cai W."/>
            <person name="Johnson R.A."/>
            <person name="Santa Maria K."/>
            <person name="Li B."/>
        </authorList>
    </citation>
    <scope>NUCLEOTIDE SEQUENCE [LARGE SCALE GENOMIC DNA]</scope>
    <source>
        <strain evidence="4 5">ATCC 21532</strain>
    </source>
</reference>
<protein>
    <recommendedName>
        <fullName evidence="3">Teneurin-like YD-shell domain-containing protein</fullName>
    </recommendedName>
</protein>
<evidence type="ECO:0000313" key="5">
    <source>
        <dbReference type="Proteomes" id="UP000222531"/>
    </source>
</evidence>
<gene>
    <name evidence="4" type="ORF">BLA24_00475</name>
</gene>
<feature type="domain" description="Teneurin-like YD-shell" evidence="3">
    <location>
        <begin position="67"/>
        <end position="335"/>
    </location>
</feature>